<evidence type="ECO:0000313" key="1">
    <source>
        <dbReference type="EMBL" id="TMS58106.1"/>
    </source>
</evidence>
<organism evidence="1 2">
    <name type="scientific">Imbroritus primus</name>
    <dbReference type="NCBI Taxonomy" id="3058603"/>
    <lineage>
        <taxon>Bacteria</taxon>
        <taxon>Pseudomonadati</taxon>
        <taxon>Pseudomonadota</taxon>
        <taxon>Betaproteobacteria</taxon>
        <taxon>Burkholderiales</taxon>
        <taxon>Burkholderiaceae</taxon>
        <taxon>Imbroritus</taxon>
    </lineage>
</organism>
<reference evidence="1" key="1">
    <citation type="submission" date="2019-05" db="EMBL/GenBank/DDBJ databases">
        <title>Revised genome assembly of Burkholderiaceae (previously Ralstonia) sp. PBA.</title>
        <authorList>
            <person name="Gan H.M."/>
        </authorList>
    </citation>
    <scope>NUCLEOTIDE SEQUENCE</scope>
    <source>
        <strain evidence="1">PBA</strain>
    </source>
</reference>
<comment type="caution">
    <text evidence="1">The sequence shown here is derived from an EMBL/GenBank/DDBJ whole genome shotgun (WGS) entry which is preliminary data.</text>
</comment>
<accession>A0ACD3SPD2</accession>
<protein>
    <submittedName>
        <fullName evidence="1">MFS transporter</fullName>
    </submittedName>
</protein>
<dbReference type="Proteomes" id="UP000004277">
    <property type="component" value="Unassembled WGS sequence"/>
</dbReference>
<name>A0ACD3SPD2_9BURK</name>
<gene>
    <name evidence="1" type="ORF">MW7_004935</name>
</gene>
<proteinExistence type="predicted"/>
<keyword evidence="2" id="KW-1185">Reference proteome</keyword>
<dbReference type="EMBL" id="AKCV02000015">
    <property type="protein sequence ID" value="TMS58106.1"/>
    <property type="molecule type" value="Genomic_DNA"/>
</dbReference>
<sequence length="412" mass="42925">MPSPASLRTALPILIGASLMLSLSMGLRQSLGIFVPPVTRDLGLSIADMTLAVAIQNVAWGVVQPFTGALVARLGFRPIMLTGALTYILGLLLMFWANGFLMIMLGAGICIGIALACLASSISMAVASRAVSGAHRSLALGMVSAAGSLGAMVAAPIGQLLIQGFDWRIGILGFAVLAGGLLPAVWLAGKVDRLPIAPLAGNGLLGEGQNGGEIIRRALRHGPFLIMAGSYSVCGMQLVFLTTHLPSYLEICGMDPMLSAQALGLIGGFNMLGSLFYGWAGGRWNKRALLGKIYILRSLTLAAYFVLPATPASTLLFAAIIGFLWFGVVPLIAGAISDMFGLRWQPMLQGVAFLSHQLGSFIGAYGGGLVYDLLGSYNVAWKTGVTLGLIAGIAQLCSAWRRQDPPLAAAPA</sequence>
<evidence type="ECO:0000313" key="2">
    <source>
        <dbReference type="Proteomes" id="UP000004277"/>
    </source>
</evidence>